<organism evidence="1">
    <name type="scientific">Lepeophtheirus salmonis</name>
    <name type="common">Salmon louse</name>
    <name type="synonym">Caligus salmonis</name>
    <dbReference type="NCBI Taxonomy" id="72036"/>
    <lineage>
        <taxon>Eukaryota</taxon>
        <taxon>Metazoa</taxon>
        <taxon>Ecdysozoa</taxon>
        <taxon>Arthropoda</taxon>
        <taxon>Crustacea</taxon>
        <taxon>Multicrustacea</taxon>
        <taxon>Hexanauplia</taxon>
        <taxon>Copepoda</taxon>
        <taxon>Siphonostomatoida</taxon>
        <taxon>Caligidae</taxon>
        <taxon>Lepeophtheirus</taxon>
    </lineage>
</organism>
<sequence length="46" mass="5110">GGGVGRGDILKVNFEFTQSIFHSRDATFIYCLVQALSCLEYPVKTQ</sequence>
<name>A0A0K2V1K0_LEPSM</name>
<dbReference type="EMBL" id="HACA01026983">
    <property type="protein sequence ID" value="CDW44344.1"/>
    <property type="molecule type" value="Transcribed_RNA"/>
</dbReference>
<protein>
    <submittedName>
        <fullName evidence="1">Uncharacterized protein</fullName>
    </submittedName>
</protein>
<accession>A0A0K2V1K0</accession>
<feature type="non-terminal residue" evidence="1">
    <location>
        <position position="1"/>
    </location>
</feature>
<dbReference type="AlphaFoldDB" id="A0A0K2V1K0"/>
<proteinExistence type="predicted"/>
<evidence type="ECO:0000313" key="1">
    <source>
        <dbReference type="EMBL" id="CDW44344.1"/>
    </source>
</evidence>
<reference evidence="1" key="1">
    <citation type="submission" date="2014-05" db="EMBL/GenBank/DDBJ databases">
        <authorList>
            <person name="Chronopoulou M."/>
        </authorList>
    </citation>
    <scope>NUCLEOTIDE SEQUENCE</scope>
    <source>
        <tissue evidence="1">Whole organism</tissue>
    </source>
</reference>